<evidence type="ECO:0000256" key="5">
    <source>
        <dbReference type="ARBA" id="ARBA00038889"/>
    </source>
</evidence>
<name>A0A101SK57_9ACTN</name>
<dbReference type="STRING" id="1943.AQJ64_43370"/>
<dbReference type="OrthoDB" id="149172at2"/>
<proteinExistence type="predicted"/>
<evidence type="ECO:0000256" key="2">
    <source>
        <dbReference type="ARBA" id="ARBA00022833"/>
    </source>
</evidence>
<feature type="domain" description="Amidohydrolase-related" evidence="6">
    <location>
        <begin position="5"/>
        <end position="286"/>
    </location>
</feature>
<dbReference type="PANTHER" id="PTHR21240">
    <property type="entry name" value="2-AMINO-3-CARBOXYLMUCONATE-6-SEMIALDEHYDE DECARBOXYLASE"/>
    <property type="match status" value="1"/>
</dbReference>
<dbReference type="Pfam" id="PF04909">
    <property type="entry name" value="Amidohydro_2"/>
    <property type="match status" value="1"/>
</dbReference>
<organism evidence="7 8">
    <name type="scientific">Streptomyces griseoruber</name>
    <dbReference type="NCBI Taxonomy" id="1943"/>
    <lineage>
        <taxon>Bacteria</taxon>
        <taxon>Bacillati</taxon>
        <taxon>Actinomycetota</taxon>
        <taxon>Actinomycetes</taxon>
        <taxon>Kitasatosporales</taxon>
        <taxon>Streptomycetaceae</taxon>
        <taxon>Streptomyces</taxon>
    </lineage>
</organism>
<protein>
    <recommendedName>
        <fullName evidence="5">6-methylsalicylate decarboxylase</fullName>
        <ecNumber evidence="5">4.1.1.52</ecNumber>
    </recommendedName>
</protein>
<sequence>MAGGIDVHAHYITPRLRAAMEAAGHGQPDGMPAIPDWGPEAALAAMDRTGIAAALLSVSSPGVHYGDADAASDLAREVNDEGASLVQAHPERFGLLASLPLPDLPGALAETRHALDDLGADGITLLTSYAGRHLGDPYYEPLMAELDRRRAVVLLHPTSPPCWEATSAGRPRPMLEFPFETTRAVTNLILDGVLDRYPAIRFIVPHAGGALPALADRVAAFALAGGGPPVDVFGALRGLYYDLAGFALPRLLPALLTLTDADHLLYGSDYPYTPDWVVHGLAEALADSDCLTGNGLEPTRRGAAATLFPRLASATSARG</sequence>
<dbReference type="Gene3D" id="3.20.20.140">
    <property type="entry name" value="Metal-dependent hydrolases"/>
    <property type="match status" value="1"/>
</dbReference>
<evidence type="ECO:0000259" key="6">
    <source>
        <dbReference type="Pfam" id="PF04909"/>
    </source>
</evidence>
<evidence type="ECO:0000256" key="3">
    <source>
        <dbReference type="ARBA" id="ARBA00023239"/>
    </source>
</evidence>
<dbReference type="InterPro" id="IPR006680">
    <property type="entry name" value="Amidohydro-rel"/>
</dbReference>
<keyword evidence="3" id="KW-0456">Lyase</keyword>
<dbReference type="GO" id="GO:0016787">
    <property type="term" value="F:hydrolase activity"/>
    <property type="evidence" value="ECO:0007669"/>
    <property type="project" value="UniProtKB-KW"/>
</dbReference>
<evidence type="ECO:0000313" key="8">
    <source>
        <dbReference type="Proteomes" id="UP000052982"/>
    </source>
</evidence>
<dbReference type="EMBL" id="LMWW01000088">
    <property type="protein sequence ID" value="KUN75218.1"/>
    <property type="molecule type" value="Genomic_DNA"/>
</dbReference>
<evidence type="ECO:0000313" key="7">
    <source>
        <dbReference type="EMBL" id="KUN75218.1"/>
    </source>
</evidence>
<keyword evidence="8" id="KW-1185">Reference proteome</keyword>
<comment type="caution">
    <text evidence="7">The sequence shown here is derived from an EMBL/GenBank/DDBJ whole genome shotgun (WGS) entry which is preliminary data.</text>
</comment>
<dbReference type="Proteomes" id="UP000052982">
    <property type="component" value="Unassembled WGS sequence"/>
</dbReference>
<keyword evidence="2" id="KW-0862">Zinc</keyword>
<reference evidence="7 8" key="1">
    <citation type="submission" date="2015-10" db="EMBL/GenBank/DDBJ databases">
        <title>Draft genome sequence of Streptomyces griseoruber DSM 40281, type strain for the species Streptomyces griseoruber.</title>
        <authorList>
            <person name="Ruckert C."/>
            <person name="Winkler A."/>
            <person name="Kalinowski J."/>
            <person name="Kampfer P."/>
            <person name="Glaeser S."/>
        </authorList>
    </citation>
    <scope>NUCLEOTIDE SEQUENCE [LARGE SCALE GENOMIC DNA]</scope>
    <source>
        <strain evidence="7 8">DSM 40281</strain>
    </source>
</reference>
<dbReference type="GO" id="GO:0005829">
    <property type="term" value="C:cytosol"/>
    <property type="evidence" value="ECO:0007669"/>
    <property type="project" value="TreeGrafter"/>
</dbReference>
<dbReference type="InterPro" id="IPR032465">
    <property type="entry name" value="ACMSD"/>
</dbReference>
<dbReference type="PANTHER" id="PTHR21240:SF29">
    <property type="entry name" value="AMIDOHYDROLASE-RELATED DOMAIN-CONTAINING PROTEIN"/>
    <property type="match status" value="1"/>
</dbReference>
<comment type="catalytic activity">
    <reaction evidence="4">
        <text>6-methylsalicylate + H(+) = 3-methylphenol + CO2</text>
        <dbReference type="Rhea" id="RHEA:23112"/>
        <dbReference type="ChEBI" id="CHEBI:15378"/>
        <dbReference type="ChEBI" id="CHEBI:16526"/>
        <dbReference type="ChEBI" id="CHEBI:17231"/>
        <dbReference type="ChEBI" id="CHEBI:36658"/>
        <dbReference type="EC" id="4.1.1.52"/>
    </reaction>
    <physiologicalReaction direction="left-to-right" evidence="4">
        <dbReference type="Rhea" id="RHEA:23113"/>
    </physiologicalReaction>
</comment>
<dbReference type="GO" id="GO:0047596">
    <property type="term" value="F:6-methylsalicylate decarboxylase activity"/>
    <property type="evidence" value="ECO:0007669"/>
    <property type="project" value="UniProtKB-EC"/>
</dbReference>
<evidence type="ECO:0000256" key="4">
    <source>
        <dbReference type="ARBA" id="ARBA00036832"/>
    </source>
</evidence>
<keyword evidence="7" id="KW-0378">Hydrolase</keyword>
<dbReference type="GO" id="GO:0019748">
    <property type="term" value="P:secondary metabolic process"/>
    <property type="evidence" value="ECO:0007669"/>
    <property type="project" value="TreeGrafter"/>
</dbReference>
<evidence type="ECO:0000256" key="1">
    <source>
        <dbReference type="ARBA" id="ARBA00022723"/>
    </source>
</evidence>
<dbReference type="EC" id="4.1.1.52" evidence="5"/>
<dbReference type="AlphaFoldDB" id="A0A101SK57"/>
<keyword evidence="1" id="KW-0479">Metal-binding</keyword>
<dbReference type="SUPFAM" id="SSF51556">
    <property type="entry name" value="Metallo-dependent hydrolases"/>
    <property type="match status" value="1"/>
</dbReference>
<gene>
    <name evidence="7" type="ORF">AQJ64_43370</name>
</gene>
<dbReference type="InterPro" id="IPR032466">
    <property type="entry name" value="Metal_Hydrolase"/>
</dbReference>
<accession>A0A101SK57</accession>
<dbReference type="GO" id="GO:0046872">
    <property type="term" value="F:metal ion binding"/>
    <property type="evidence" value="ECO:0007669"/>
    <property type="project" value="UniProtKB-KW"/>
</dbReference>